<dbReference type="Proteomes" id="UP000236569">
    <property type="component" value="Unassembled WGS sequence"/>
</dbReference>
<feature type="domain" description="DUF4394" evidence="2">
    <location>
        <begin position="40"/>
        <end position="275"/>
    </location>
</feature>
<feature type="chain" id="PRO_5014316620" evidence="1">
    <location>
        <begin position="23"/>
        <end position="282"/>
    </location>
</feature>
<comment type="caution">
    <text evidence="3">The sequence shown here is derived from an EMBL/GenBank/DDBJ whole genome shotgun (WGS) entry which is preliminary data.</text>
</comment>
<evidence type="ECO:0000259" key="2">
    <source>
        <dbReference type="Pfam" id="PF14339"/>
    </source>
</evidence>
<feature type="signal peptide" evidence="1">
    <location>
        <begin position="1"/>
        <end position="22"/>
    </location>
</feature>
<gene>
    <name evidence="3" type="ORF">DAERI_110140</name>
</gene>
<reference evidence="4" key="1">
    <citation type="submission" date="2018-01" db="EMBL/GenBank/DDBJ databases">
        <title>Draft Genome Sequence of the Radioresistant Bacterium Deinococcus aerius TR0125, Isolated from the Higher Atmosphere above Japan.</title>
        <authorList>
            <person name="Satoh K."/>
            <person name="Arai H."/>
            <person name="Sanzen T."/>
            <person name="Kawaguchi Y."/>
            <person name="Hayashi H."/>
            <person name="Yokobori S."/>
            <person name="Yamagishi A."/>
            <person name="Oono Y."/>
            <person name="Narumi I."/>
        </authorList>
    </citation>
    <scope>NUCLEOTIDE SEQUENCE [LARGE SCALE GENOMIC DNA]</scope>
    <source>
        <strain evidence="4">TR0125</strain>
    </source>
</reference>
<dbReference type="PROSITE" id="PS51257">
    <property type="entry name" value="PROKAR_LIPOPROTEIN"/>
    <property type="match status" value="1"/>
</dbReference>
<protein>
    <submittedName>
        <fullName evidence="3">DUF4394 domain-containing protein</fullName>
    </submittedName>
</protein>
<evidence type="ECO:0000313" key="4">
    <source>
        <dbReference type="Proteomes" id="UP000236569"/>
    </source>
</evidence>
<dbReference type="InterPro" id="IPR025507">
    <property type="entry name" value="DUF4394"/>
</dbReference>
<dbReference type="SUPFAM" id="SSF82171">
    <property type="entry name" value="DPP6 N-terminal domain-like"/>
    <property type="match status" value="1"/>
</dbReference>
<keyword evidence="4" id="KW-1185">Reference proteome</keyword>
<evidence type="ECO:0000313" key="3">
    <source>
        <dbReference type="EMBL" id="GBF06958.1"/>
    </source>
</evidence>
<dbReference type="AlphaFoldDB" id="A0A2I9DKL4"/>
<evidence type="ECO:0000256" key="1">
    <source>
        <dbReference type="SAM" id="SignalP"/>
    </source>
</evidence>
<keyword evidence="1" id="KW-0732">Signal</keyword>
<name>A0A2I9DKL4_9DEIO</name>
<dbReference type="Pfam" id="PF14339">
    <property type="entry name" value="DUF4394"/>
    <property type="match status" value="1"/>
</dbReference>
<accession>A0A2I9DKL4</accession>
<dbReference type="EMBL" id="BFAG01000011">
    <property type="protein sequence ID" value="GBF06958.1"/>
    <property type="molecule type" value="Genomic_DNA"/>
</dbReference>
<dbReference type="RefSeq" id="WP_235610416.1">
    <property type="nucleotide sequence ID" value="NZ_BFAG01000011.1"/>
</dbReference>
<proteinExistence type="predicted"/>
<sequence>MRRLTLLPVACALALSSCGLTNSPVAPSGRVAYGLDAQGRLVTFGLDNASVSVTTRALTGLGVGETLVDLDVFNKDGALYALTDTGKLYRVDTATGALTLNTSGSLGAPRVMDFNPAALRLRVFSTGDMNYRLTPATGSPTDGAVTDDGMLMYAATDAGAGKNPNLVAAAYTNSFQGYQPVMADFNPPTTLYSVDADLDTLVTHTVGPAFSTLNTVGSLGVDAGAGMTGFDIAGTNEAYLTTSSGTNTMLYTLNLSTGKATLKSTINGVALKAFAVMLSPRS</sequence>
<organism evidence="3 4">
    <name type="scientific">Deinococcus aerius</name>
    <dbReference type="NCBI Taxonomy" id="200253"/>
    <lineage>
        <taxon>Bacteria</taxon>
        <taxon>Thermotogati</taxon>
        <taxon>Deinococcota</taxon>
        <taxon>Deinococci</taxon>
        <taxon>Deinococcales</taxon>
        <taxon>Deinococcaceae</taxon>
        <taxon>Deinococcus</taxon>
    </lineage>
</organism>